<evidence type="ECO:0000313" key="1">
    <source>
        <dbReference type="EMBL" id="JAD95159.1"/>
    </source>
</evidence>
<reference evidence="1" key="1">
    <citation type="submission" date="2014-09" db="EMBL/GenBank/DDBJ databases">
        <authorList>
            <person name="Magalhaes I.L.F."/>
            <person name="Oliveira U."/>
            <person name="Santos F.R."/>
            <person name="Vidigal T.H.D.A."/>
            <person name="Brescovit A.D."/>
            <person name="Santos A.J."/>
        </authorList>
    </citation>
    <scope>NUCLEOTIDE SEQUENCE</scope>
    <source>
        <tissue evidence="1">Shoot tissue taken approximately 20 cm above the soil surface</tissue>
    </source>
</reference>
<dbReference type="EMBL" id="GBRH01202736">
    <property type="protein sequence ID" value="JAD95159.1"/>
    <property type="molecule type" value="Transcribed_RNA"/>
</dbReference>
<accession>A0A0A9E337</accession>
<reference evidence="1" key="2">
    <citation type="journal article" date="2015" name="Data Brief">
        <title>Shoot transcriptome of the giant reed, Arundo donax.</title>
        <authorList>
            <person name="Barrero R.A."/>
            <person name="Guerrero F.D."/>
            <person name="Moolhuijzen P."/>
            <person name="Goolsby J.A."/>
            <person name="Tidwell J."/>
            <person name="Bellgard S.E."/>
            <person name="Bellgard M.I."/>
        </authorList>
    </citation>
    <scope>NUCLEOTIDE SEQUENCE</scope>
    <source>
        <tissue evidence="1">Shoot tissue taken approximately 20 cm above the soil surface</tissue>
    </source>
</reference>
<protein>
    <submittedName>
        <fullName evidence="1">Uncharacterized protein</fullName>
    </submittedName>
</protein>
<name>A0A0A9E337_ARUDO</name>
<sequence>MLLKTHDSPNTTALEDLIAFCKDGQRHKILVASGPLI</sequence>
<dbReference type="AlphaFoldDB" id="A0A0A9E337"/>
<organism evidence="1">
    <name type="scientific">Arundo donax</name>
    <name type="common">Giant reed</name>
    <name type="synonym">Donax arundinaceus</name>
    <dbReference type="NCBI Taxonomy" id="35708"/>
    <lineage>
        <taxon>Eukaryota</taxon>
        <taxon>Viridiplantae</taxon>
        <taxon>Streptophyta</taxon>
        <taxon>Embryophyta</taxon>
        <taxon>Tracheophyta</taxon>
        <taxon>Spermatophyta</taxon>
        <taxon>Magnoliopsida</taxon>
        <taxon>Liliopsida</taxon>
        <taxon>Poales</taxon>
        <taxon>Poaceae</taxon>
        <taxon>PACMAD clade</taxon>
        <taxon>Arundinoideae</taxon>
        <taxon>Arundineae</taxon>
        <taxon>Arundo</taxon>
    </lineage>
</organism>
<proteinExistence type="predicted"/>